<evidence type="ECO:0000256" key="4">
    <source>
        <dbReference type="ARBA" id="ARBA00023015"/>
    </source>
</evidence>
<dbReference type="SUPFAM" id="SSF53271">
    <property type="entry name" value="PRTase-like"/>
    <property type="match status" value="1"/>
</dbReference>
<evidence type="ECO:0000256" key="2">
    <source>
        <dbReference type="ARBA" id="ARBA00022472"/>
    </source>
</evidence>
<evidence type="ECO:0000256" key="1">
    <source>
        <dbReference type="ARBA" id="ARBA00005565"/>
    </source>
</evidence>
<evidence type="ECO:0000256" key="6">
    <source>
        <dbReference type="HAMAP-Rule" id="MF_01219"/>
    </source>
</evidence>
<evidence type="ECO:0000313" key="8">
    <source>
        <dbReference type="EMBL" id="MEB3100607.1"/>
    </source>
</evidence>
<name>A0ABU5ZFD8_9BACL</name>
<dbReference type="PANTHER" id="PTHR11608">
    <property type="entry name" value="BIFUNCTIONAL PROTEIN PYRR"/>
    <property type="match status" value="1"/>
</dbReference>
<dbReference type="EC" id="2.4.2.9" evidence="6"/>
<reference evidence="8" key="1">
    <citation type="submission" date="2023-12" db="EMBL/GenBank/DDBJ databases">
        <title>Fervidustalea candida gen. nov., sp. nov., a novel member of the family Paenibacillaceae isolated from a geothermal area.</title>
        <authorList>
            <person name="Li W.-J."/>
            <person name="Jiao J.-Y."/>
            <person name="Chen Y."/>
        </authorList>
    </citation>
    <scope>NUCLEOTIDE SEQUENCE</scope>
    <source>
        <strain evidence="8">SYSU GA230002</strain>
    </source>
</reference>
<dbReference type="NCBIfam" id="NF003549">
    <property type="entry name" value="PRK05205.1-5"/>
    <property type="match status" value="1"/>
</dbReference>
<comment type="subunit">
    <text evidence="6">Homodimer and homohexamer; in equilibrium.</text>
</comment>
<organism evidence="8 9">
    <name type="scientific">Ferviditalea candida</name>
    <dbReference type="NCBI Taxonomy" id="3108399"/>
    <lineage>
        <taxon>Bacteria</taxon>
        <taxon>Bacillati</taxon>
        <taxon>Bacillota</taxon>
        <taxon>Bacilli</taxon>
        <taxon>Bacillales</taxon>
        <taxon>Paenibacillaceae</taxon>
        <taxon>Ferviditalea</taxon>
    </lineage>
</organism>
<comment type="function">
    <text evidence="6">Regulates transcriptional attenuation of the pyrimidine nucleotide (pyr) operon by binding in a uridine-dependent manner to specific sites on pyr mRNA. This disrupts an antiterminator hairpin in the RNA and favors formation of a downstream transcription terminator, leading to a reduced expression of downstream genes.</text>
</comment>
<feature type="short sequence motif" description="PRPP-binding" evidence="6">
    <location>
        <begin position="99"/>
        <end position="111"/>
    </location>
</feature>
<evidence type="ECO:0000313" key="9">
    <source>
        <dbReference type="Proteomes" id="UP001310386"/>
    </source>
</evidence>
<dbReference type="Pfam" id="PF00156">
    <property type="entry name" value="Pribosyltran"/>
    <property type="match status" value="1"/>
</dbReference>
<evidence type="ECO:0000256" key="5">
    <source>
        <dbReference type="ARBA" id="ARBA00023163"/>
    </source>
</evidence>
<dbReference type="RefSeq" id="WP_371752868.1">
    <property type="nucleotide sequence ID" value="NZ_JAYJLD010000003.1"/>
</dbReference>
<dbReference type="EMBL" id="JAYJLD010000003">
    <property type="protein sequence ID" value="MEB3100607.1"/>
    <property type="molecule type" value="Genomic_DNA"/>
</dbReference>
<keyword evidence="2 6" id="KW-0806">Transcription termination</keyword>
<comment type="function">
    <text evidence="6">Also displays a weak uracil phosphoribosyltransferase activity which is not physiologically significant.</text>
</comment>
<dbReference type="InterPro" id="IPR029057">
    <property type="entry name" value="PRTase-like"/>
</dbReference>
<keyword evidence="5 6" id="KW-0804">Transcription</keyword>
<comment type="catalytic activity">
    <reaction evidence="6">
        <text>UMP + diphosphate = 5-phospho-alpha-D-ribose 1-diphosphate + uracil</text>
        <dbReference type="Rhea" id="RHEA:13017"/>
        <dbReference type="ChEBI" id="CHEBI:17568"/>
        <dbReference type="ChEBI" id="CHEBI:33019"/>
        <dbReference type="ChEBI" id="CHEBI:57865"/>
        <dbReference type="ChEBI" id="CHEBI:58017"/>
        <dbReference type="EC" id="2.4.2.9"/>
    </reaction>
</comment>
<dbReference type="InterPro" id="IPR000836">
    <property type="entry name" value="PRTase_dom"/>
</dbReference>
<keyword evidence="4 6" id="KW-0805">Transcription regulation</keyword>
<dbReference type="HAMAP" id="MF_01219">
    <property type="entry name" value="PyrR"/>
    <property type="match status" value="1"/>
</dbReference>
<dbReference type="PANTHER" id="PTHR11608:SF0">
    <property type="entry name" value="BIFUNCTIONAL PROTEIN PYRR"/>
    <property type="match status" value="1"/>
</dbReference>
<keyword evidence="3 6" id="KW-0328">Glycosyltransferase</keyword>
<dbReference type="InterPro" id="IPR023050">
    <property type="entry name" value="PyrR"/>
</dbReference>
<dbReference type="NCBIfam" id="NF003548">
    <property type="entry name" value="PRK05205.1-4"/>
    <property type="match status" value="1"/>
</dbReference>
<keyword evidence="6 8" id="KW-0808">Transferase</keyword>
<evidence type="ECO:0000259" key="7">
    <source>
        <dbReference type="Pfam" id="PF00156"/>
    </source>
</evidence>
<dbReference type="Gene3D" id="3.40.50.2020">
    <property type="match status" value="1"/>
</dbReference>
<evidence type="ECO:0000256" key="3">
    <source>
        <dbReference type="ARBA" id="ARBA00022676"/>
    </source>
</evidence>
<dbReference type="InterPro" id="IPR050137">
    <property type="entry name" value="PyrR_bifunctional"/>
</dbReference>
<comment type="similarity">
    <text evidence="1 6">Belongs to the purine/pyrimidine phosphoribosyltransferase family. PyrR subfamily.</text>
</comment>
<accession>A0ABU5ZFD8</accession>
<protein>
    <recommendedName>
        <fullName evidence="6">Bifunctional protein PyrR</fullName>
    </recommendedName>
    <domain>
        <recommendedName>
            <fullName evidence="6">Pyrimidine operon regulatory protein</fullName>
        </recommendedName>
    </domain>
    <domain>
        <recommendedName>
            <fullName evidence="6">Uracil phosphoribosyltransferase</fullName>
            <shortName evidence="6">UPRTase</shortName>
            <ecNumber evidence="6">2.4.2.9</ecNumber>
        </recommendedName>
    </domain>
</protein>
<proteinExistence type="inferred from homology"/>
<dbReference type="Proteomes" id="UP001310386">
    <property type="component" value="Unassembled WGS sequence"/>
</dbReference>
<comment type="caution">
    <text evidence="8">The sequence shown here is derived from an EMBL/GenBank/DDBJ whole genome shotgun (WGS) entry which is preliminary data.</text>
</comment>
<feature type="domain" description="Phosphoribosyltransferase" evidence="7">
    <location>
        <begin position="8"/>
        <end position="150"/>
    </location>
</feature>
<sequence>MAENQLVIMDQMAIRRAMTRIAHEILEKNKGVSNVVLVGIRTRGIYLAERIAKLILDIEKVSVPVGELDVRPYRDDIPLDKNGKPANPPDQLPIEGKTIVLFDDVLFTGRTVRAAMDALIDLGRPGMIQLAVLVDRGHRELPIRADYVGKNVPTSRLEKIEVQLIEVDETDQVVILQQRSSVN</sequence>
<keyword evidence="9" id="KW-1185">Reference proteome</keyword>
<dbReference type="CDD" id="cd06223">
    <property type="entry name" value="PRTases_typeI"/>
    <property type="match status" value="1"/>
</dbReference>
<keyword evidence="6" id="KW-0694">RNA-binding</keyword>
<gene>
    <name evidence="6 8" type="primary">pyrR</name>
    <name evidence="8" type="ORF">VF724_02920</name>
</gene>
<dbReference type="GO" id="GO:0004845">
    <property type="term" value="F:uracil phosphoribosyltransferase activity"/>
    <property type="evidence" value="ECO:0007669"/>
    <property type="project" value="UniProtKB-EC"/>
</dbReference>